<evidence type="ECO:0008006" key="3">
    <source>
        <dbReference type="Google" id="ProtNLM"/>
    </source>
</evidence>
<organism evidence="1 2">
    <name type="scientific">Rhodophyticola porphyridii</name>
    <dbReference type="NCBI Taxonomy" id="1852017"/>
    <lineage>
        <taxon>Bacteria</taxon>
        <taxon>Pseudomonadati</taxon>
        <taxon>Pseudomonadota</taxon>
        <taxon>Alphaproteobacteria</taxon>
        <taxon>Rhodobacterales</taxon>
        <taxon>Roseobacteraceae</taxon>
        <taxon>Rhodophyticola</taxon>
    </lineage>
</organism>
<protein>
    <recommendedName>
        <fullName evidence="3">Tetratricopeptide repeat protein</fullName>
    </recommendedName>
</protein>
<name>A0A3L9XWL1_9RHOB</name>
<accession>A0A3L9XWL1</accession>
<dbReference type="AlphaFoldDB" id="A0A3L9XWL1"/>
<evidence type="ECO:0000313" key="1">
    <source>
        <dbReference type="EMBL" id="RMA40899.1"/>
    </source>
</evidence>
<dbReference type="Proteomes" id="UP000281343">
    <property type="component" value="Unassembled WGS sequence"/>
</dbReference>
<proteinExistence type="predicted"/>
<comment type="caution">
    <text evidence="1">The sequence shown here is derived from an EMBL/GenBank/DDBJ whole genome shotgun (WGS) entry which is preliminary data.</text>
</comment>
<sequence length="213" mass="25131">MNFVSSKIVGQESYKHLGPFLGDMLIDYADVAARAMELESSIAATQLAEEIYLIFLGRLSEDRFEAMIQRARAYSQTYRFDLARDCFERIVEEVESWTDAQVFSLSFLIEDILDPCIEFFQSQQDFDRQLDIYQLKLRKTVTQHSRPELSHLIPDVLPQMIFDIIEHQMEIWDQDDAEEKYDAARTFDDVEKNFGRRVREKLERLLLLNEVEL</sequence>
<reference evidence="1 2" key="1">
    <citation type="submission" date="2018-10" db="EMBL/GenBank/DDBJ databases">
        <authorList>
            <person name="Jung H.S."/>
            <person name="Jeon C.O."/>
        </authorList>
    </citation>
    <scope>NUCLEOTIDE SEQUENCE [LARGE SCALE GENOMIC DNA]</scope>
    <source>
        <strain evidence="1 2">MA-7-27</strain>
    </source>
</reference>
<gene>
    <name evidence="1" type="ORF">D9R08_17210</name>
</gene>
<evidence type="ECO:0000313" key="2">
    <source>
        <dbReference type="Proteomes" id="UP000281343"/>
    </source>
</evidence>
<keyword evidence="2" id="KW-1185">Reference proteome</keyword>
<dbReference type="EMBL" id="RCNT01000010">
    <property type="protein sequence ID" value="RMA40899.1"/>
    <property type="molecule type" value="Genomic_DNA"/>
</dbReference>